<sequence length="72" mass="8430">MGLFSSTVCLAVGIATGMYLAQNYNVPDMNALLDSSKKSFAAWERTSRKADEDEKRERRRRDDDERSWRRDR</sequence>
<proteinExistence type="predicted"/>
<feature type="region of interest" description="Disordered" evidence="1">
    <location>
        <begin position="44"/>
        <end position="72"/>
    </location>
</feature>
<feature type="chain" id="PRO_5012620437" evidence="2">
    <location>
        <begin position="18"/>
        <end position="72"/>
    </location>
</feature>
<evidence type="ECO:0000256" key="2">
    <source>
        <dbReference type="SAM" id="SignalP"/>
    </source>
</evidence>
<dbReference type="Pfam" id="PF15054">
    <property type="entry name" value="DUF4535"/>
    <property type="match status" value="1"/>
</dbReference>
<evidence type="ECO:0000313" key="3">
    <source>
        <dbReference type="EMBL" id="OSX68380.1"/>
    </source>
</evidence>
<dbReference type="EMBL" id="KV920638">
    <property type="protein sequence ID" value="OSX68380.1"/>
    <property type="molecule type" value="Genomic_DNA"/>
</dbReference>
<keyword evidence="4" id="KW-1185">Reference proteome</keyword>
<organism evidence="3 4">
    <name type="scientific">Porphyra umbilicalis</name>
    <name type="common">Purple laver</name>
    <name type="synonym">Red alga</name>
    <dbReference type="NCBI Taxonomy" id="2786"/>
    <lineage>
        <taxon>Eukaryota</taxon>
        <taxon>Rhodophyta</taxon>
        <taxon>Bangiophyceae</taxon>
        <taxon>Bangiales</taxon>
        <taxon>Bangiaceae</taxon>
        <taxon>Porphyra</taxon>
    </lineage>
</organism>
<protein>
    <submittedName>
        <fullName evidence="3">Uncharacterized protein</fullName>
    </submittedName>
</protein>
<keyword evidence="2" id="KW-0732">Signal</keyword>
<evidence type="ECO:0000313" key="4">
    <source>
        <dbReference type="Proteomes" id="UP000218209"/>
    </source>
</evidence>
<feature type="non-terminal residue" evidence="3">
    <location>
        <position position="72"/>
    </location>
</feature>
<dbReference type="Proteomes" id="UP000218209">
    <property type="component" value="Unassembled WGS sequence"/>
</dbReference>
<gene>
    <name evidence="3" type="ORF">BU14_2905s0002</name>
</gene>
<dbReference type="AlphaFoldDB" id="A0A1X6NIL5"/>
<name>A0A1X6NIL5_PORUM</name>
<evidence type="ECO:0000256" key="1">
    <source>
        <dbReference type="SAM" id="MobiDB-lite"/>
    </source>
</evidence>
<feature type="compositionally biased region" description="Basic and acidic residues" evidence="1">
    <location>
        <begin position="45"/>
        <end position="72"/>
    </location>
</feature>
<feature type="signal peptide" evidence="2">
    <location>
        <begin position="1"/>
        <end position="17"/>
    </location>
</feature>
<reference evidence="3 4" key="1">
    <citation type="submission" date="2017-03" db="EMBL/GenBank/DDBJ databases">
        <title>WGS assembly of Porphyra umbilicalis.</title>
        <authorList>
            <person name="Brawley S.H."/>
            <person name="Blouin N.A."/>
            <person name="Ficko-Blean E."/>
            <person name="Wheeler G.L."/>
            <person name="Lohr M."/>
            <person name="Goodson H.V."/>
            <person name="Jenkins J.W."/>
            <person name="Blaby-Haas C.E."/>
            <person name="Helliwell K.E."/>
            <person name="Chan C."/>
            <person name="Marriage T."/>
            <person name="Bhattacharya D."/>
            <person name="Klein A.S."/>
            <person name="Badis Y."/>
            <person name="Brodie J."/>
            <person name="Cao Y."/>
            <person name="Collen J."/>
            <person name="Dittami S.M."/>
            <person name="Gachon C.M."/>
            <person name="Green B.R."/>
            <person name="Karpowicz S."/>
            <person name="Kim J.W."/>
            <person name="Kudahl U."/>
            <person name="Lin S."/>
            <person name="Michel G."/>
            <person name="Mittag M."/>
            <person name="Olson B.J."/>
            <person name="Pangilinan J."/>
            <person name="Peng Y."/>
            <person name="Qiu H."/>
            <person name="Shu S."/>
            <person name="Singer J.T."/>
            <person name="Smith A.G."/>
            <person name="Sprecher B.N."/>
            <person name="Wagner V."/>
            <person name="Wang W."/>
            <person name="Wang Z.-Y."/>
            <person name="Yan J."/>
            <person name="Yarish C."/>
            <person name="Zoeuner-Riek S."/>
            <person name="Zhuang Y."/>
            <person name="Zou Y."/>
            <person name="Lindquist E.A."/>
            <person name="Grimwood J."/>
            <person name="Barry K."/>
            <person name="Rokhsar D.S."/>
            <person name="Schmutz J."/>
            <person name="Stiller J.W."/>
            <person name="Grossman A.R."/>
            <person name="Prochnik S.E."/>
        </authorList>
    </citation>
    <scope>NUCLEOTIDE SEQUENCE [LARGE SCALE GENOMIC DNA]</scope>
    <source>
        <strain evidence="3">4086291</strain>
    </source>
</reference>
<dbReference type="InterPro" id="IPR027854">
    <property type="entry name" value="STMP1"/>
</dbReference>
<accession>A0A1X6NIL5</accession>
<dbReference type="OrthoDB" id="2012160at2759"/>